<comment type="caution">
    <text evidence="3">The sequence shown here is derived from an EMBL/GenBank/DDBJ whole genome shotgun (WGS) entry which is preliminary data.</text>
</comment>
<dbReference type="Pfam" id="PF00929">
    <property type="entry name" value="RNase_T"/>
    <property type="match status" value="1"/>
</dbReference>
<reference evidence="3 4" key="1">
    <citation type="submission" date="2019-12" db="EMBL/GenBank/DDBJ databases">
        <authorList>
            <person name="Wolfe R."/>
            <person name="Danczak R."/>
            <person name="Wilkins M."/>
        </authorList>
    </citation>
    <scope>NUCLEOTIDE SEQUENCE [LARGE SCALE GENOMIC DNA]</scope>
    <source>
        <strain evidence="3">X2_MaxBin.013</strain>
    </source>
</reference>
<organism evidence="3 4">
    <name type="scientific">Candidatus Saganbacteria bacterium</name>
    <dbReference type="NCBI Taxonomy" id="2575572"/>
    <lineage>
        <taxon>Bacteria</taxon>
        <taxon>Bacillati</taxon>
        <taxon>Saganbacteria</taxon>
    </lineage>
</organism>
<dbReference type="GO" id="GO:0008408">
    <property type="term" value="F:3'-5' exonuclease activity"/>
    <property type="evidence" value="ECO:0007669"/>
    <property type="project" value="TreeGrafter"/>
</dbReference>
<keyword evidence="1" id="KW-0269">Exonuclease</keyword>
<dbReference type="InterPro" id="IPR013520">
    <property type="entry name" value="Ribonucl_H"/>
</dbReference>
<dbReference type="Proteomes" id="UP000488506">
    <property type="component" value="Unassembled WGS sequence"/>
</dbReference>
<evidence type="ECO:0000313" key="4">
    <source>
        <dbReference type="Proteomes" id="UP000488506"/>
    </source>
</evidence>
<dbReference type="InterPro" id="IPR006054">
    <property type="entry name" value="DnaQ"/>
</dbReference>
<keyword evidence="1" id="KW-0378">Hydrolase</keyword>
<dbReference type="GO" id="GO:0003677">
    <property type="term" value="F:DNA binding"/>
    <property type="evidence" value="ECO:0007669"/>
    <property type="project" value="InterPro"/>
</dbReference>
<dbReference type="FunFam" id="3.30.420.10:FF:000045">
    <property type="entry name" value="3'-5' exonuclease DinG"/>
    <property type="match status" value="1"/>
</dbReference>
<dbReference type="GO" id="GO:0045004">
    <property type="term" value="P:DNA replication proofreading"/>
    <property type="evidence" value="ECO:0007669"/>
    <property type="project" value="TreeGrafter"/>
</dbReference>
<gene>
    <name evidence="3" type="ORF">FD145_1562</name>
</gene>
<evidence type="ECO:0000313" key="3">
    <source>
        <dbReference type="EMBL" id="KAF0132803.1"/>
    </source>
</evidence>
<dbReference type="CDD" id="cd06127">
    <property type="entry name" value="DEDDh"/>
    <property type="match status" value="1"/>
</dbReference>
<dbReference type="PANTHER" id="PTHR30231:SF41">
    <property type="entry name" value="DNA POLYMERASE III SUBUNIT EPSILON"/>
    <property type="match status" value="1"/>
</dbReference>
<proteinExistence type="predicted"/>
<name>A0A833L2K8_UNCSA</name>
<protein>
    <submittedName>
        <fullName evidence="3">DNA polymerase III subunit alpha Gram-positive type</fullName>
    </submittedName>
</protein>
<evidence type="ECO:0000256" key="1">
    <source>
        <dbReference type="ARBA" id="ARBA00022839"/>
    </source>
</evidence>
<dbReference type="EMBL" id="WPAF01000042">
    <property type="protein sequence ID" value="KAF0132803.1"/>
    <property type="molecule type" value="Genomic_DNA"/>
</dbReference>
<evidence type="ECO:0000259" key="2">
    <source>
        <dbReference type="SMART" id="SM00479"/>
    </source>
</evidence>
<dbReference type="NCBIfam" id="TIGR00573">
    <property type="entry name" value="dnaq"/>
    <property type="match status" value="1"/>
</dbReference>
<dbReference type="AlphaFoldDB" id="A0A833L2K8"/>
<keyword evidence="1" id="KW-0540">Nuclease</keyword>
<dbReference type="Gene3D" id="3.30.420.10">
    <property type="entry name" value="Ribonuclease H-like superfamily/Ribonuclease H"/>
    <property type="match status" value="1"/>
</dbReference>
<accession>A0A833L2K8</accession>
<dbReference type="GO" id="GO:0003887">
    <property type="term" value="F:DNA-directed DNA polymerase activity"/>
    <property type="evidence" value="ECO:0007669"/>
    <property type="project" value="InterPro"/>
</dbReference>
<dbReference type="PANTHER" id="PTHR30231">
    <property type="entry name" value="DNA POLYMERASE III SUBUNIT EPSILON"/>
    <property type="match status" value="1"/>
</dbReference>
<dbReference type="SUPFAM" id="SSF53098">
    <property type="entry name" value="Ribonuclease H-like"/>
    <property type="match status" value="1"/>
</dbReference>
<sequence length="215" mass="24609">MINELLQSETFKKLEKDYKFLSRARELLFELENESYVFFDLETTGLDPQKSEIIEVAGLKVKNKEITDIFNKLVKPSTPLPQKIKEITGITDEMLEDAKPLTDITAPLLNFIEGSILVIHNSEFDISFINHHIFTPRKLELKNDVFCSLKLSRHFLPNLGSYKLGSLADHFGITAKNSHRALGDVETLFELWFKLLSRLQEKGNVSKEDLLKISG</sequence>
<dbReference type="GO" id="GO:0005829">
    <property type="term" value="C:cytosol"/>
    <property type="evidence" value="ECO:0007669"/>
    <property type="project" value="TreeGrafter"/>
</dbReference>
<dbReference type="InterPro" id="IPR012337">
    <property type="entry name" value="RNaseH-like_sf"/>
</dbReference>
<dbReference type="SMART" id="SM00479">
    <property type="entry name" value="EXOIII"/>
    <property type="match status" value="1"/>
</dbReference>
<feature type="domain" description="Exonuclease" evidence="2">
    <location>
        <begin position="35"/>
        <end position="201"/>
    </location>
</feature>
<dbReference type="InterPro" id="IPR036397">
    <property type="entry name" value="RNaseH_sf"/>
</dbReference>